<proteinExistence type="inferred from homology"/>
<evidence type="ECO:0000256" key="7">
    <source>
        <dbReference type="ARBA" id="ARBA00023239"/>
    </source>
</evidence>
<comment type="caution">
    <text evidence="12">The sequence shown here is derived from an EMBL/GenBank/DDBJ whole genome shotgun (WGS) entry which is preliminary data.</text>
</comment>
<dbReference type="GO" id="GO:0005886">
    <property type="term" value="C:plasma membrane"/>
    <property type="evidence" value="ECO:0007669"/>
    <property type="project" value="TreeGrafter"/>
</dbReference>
<dbReference type="PROSITE" id="PS51144">
    <property type="entry name" value="ALPHA_CA_2"/>
    <property type="match status" value="1"/>
</dbReference>
<gene>
    <name evidence="12" type="ORF">V5799_026769</name>
</gene>
<feature type="compositionally biased region" description="Low complexity" evidence="10">
    <location>
        <begin position="348"/>
        <end position="371"/>
    </location>
</feature>
<sequence length="593" mass="65777">MPETIRFGAGLQFRLKEGSCSAKWGYSGEFGPYNWPNVDTSPNENQCGRKHQSPVDLDERYAEFDPALNEITFSGYDRELESPSIVNNGHTVQVSASEDPNRYIEGANLPGRFQFAQFHFHWGANSSRGSEHTIRGFQYPLELHLVHFNAKYGSASEAMKYQDGLAVVAIYFEVSPTPNEDLSGIVDALKNVRLSDHKGSSLQQPVVLSRFLPRMTRQYFRYPGSLTTPPCSEAVTFTVMTTTVPISEEQLQQFRLLRTGSDESSSLLVDNFRPTFPLNGRRVFKSFPSSATRLGLGPEGFPSLQSPDQDSYEILTDSGFDDRFKNRNRKPSGDRQGNRHNHGRPQTSSGPRGNSRPGGSSRPRDSSLPGRDFPRNDGPSRPRDFPRDYDGPRDFPRNDGPSRSRGDSSRPRDSSRPQGPHRHQGSSGRGPQQDSPRRRGNSDEEGFPSRREFSQGSPSIPPRGSGGPEEFPHLRSVPGPQDFAPSVRDQGPRGFSRDQDIGRPEQFPGPQLSPNPQQFPNSQQFPGPEQFPGPQQFSGPRQFSGPQRQPFPRPQGFAGGFQEAPFPQQGSRSQENPRGPGGGLRGVVDPARG</sequence>
<dbReference type="InterPro" id="IPR001148">
    <property type="entry name" value="CA_dom"/>
</dbReference>
<dbReference type="EMBL" id="JARKHS020030613">
    <property type="protein sequence ID" value="KAK8761962.1"/>
    <property type="molecule type" value="Genomic_DNA"/>
</dbReference>
<dbReference type="SMART" id="SM01057">
    <property type="entry name" value="Carb_anhydrase"/>
    <property type="match status" value="1"/>
</dbReference>
<dbReference type="GO" id="GO:0008270">
    <property type="term" value="F:zinc ion binding"/>
    <property type="evidence" value="ECO:0007669"/>
    <property type="project" value="UniProtKB-UniRule"/>
</dbReference>
<feature type="domain" description="Alpha-carbonic anhydrase" evidence="11">
    <location>
        <begin position="22"/>
        <end position="287"/>
    </location>
</feature>
<dbReference type="Proteomes" id="UP001321473">
    <property type="component" value="Unassembled WGS sequence"/>
</dbReference>
<dbReference type="InterPro" id="IPR036398">
    <property type="entry name" value="CA_dom_sf"/>
</dbReference>
<keyword evidence="4 9" id="KW-0479">Metal-binding</keyword>
<feature type="compositionally biased region" description="Basic and acidic residues" evidence="10">
    <location>
        <begin position="435"/>
        <end position="453"/>
    </location>
</feature>
<dbReference type="PANTHER" id="PTHR18952">
    <property type="entry name" value="CARBONIC ANHYDRASE"/>
    <property type="match status" value="1"/>
</dbReference>
<feature type="compositionally biased region" description="Polar residues" evidence="10">
    <location>
        <begin position="425"/>
        <end position="434"/>
    </location>
</feature>
<feature type="compositionally biased region" description="Low complexity" evidence="10">
    <location>
        <begin position="510"/>
        <end position="556"/>
    </location>
</feature>
<evidence type="ECO:0000259" key="11">
    <source>
        <dbReference type="PROSITE" id="PS51144"/>
    </source>
</evidence>
<feature type="compositionally biased region" description="Basic and acidic residues" evidence="10">
    <location>
        <begin position="372"/>
        <end position="415"/>
    </location>
</feature>
<keyword evidence="13" id="KW-1185">Reference proteome</keyword>
<dbReference type="PANTHER" id="PTHR18952:SF265">
    <property type="entry name" value="CARBONIC ANHYDRASE"/>
    <property type="match status" value="1"/>
</dbReference>
<comment type="function">
    <text evidence="1 9">Reversible hydration of carbon dioxide.</text>
</comment>
<protein>
    <recommendedName>
        <fullName evidence="3 9">Carbonic anhydrase</fullName>
        <ecNumber evidence="3 9">4.2.1.1</ecNumber>
    </recommendedName>
</protein>
<evidence type="ECO:0000256" key="3">
    <source>
        <dbReference type="ARBA" id="ARBA00012925"/>
    </source>
</evidence>
<dbReference type="SUPFAM" id="SSF51069">
    <property type="entry name" value="Carbonic anhydrase"/>
    <property type="match status" value="1"/>
</dbReference>
<dbReference type="FunFam" id="3.10.200.10:FF:000003">
    <property type="entry name" value="Carbonic anhydrase 12"/>
    <property type="match status" value="1"/>
</dbReference>
<dbReference type="Gene3D" id="3.10.200.10">
    <property type="entry name" value="Alpha carbonic anhydrase"/>
    <property type="match status" value="1"/>
</dbReference>
<keyword evidence="7 9" id="KW-0456">Lyase</keyword>
<evidence type="ECO:0000256" key="10">
    <source>
        <dbReference type="SAM" id="MobiDB-lite"/>
    </source>
</evidence>
<comment type="cofactor">
    <cofactor evidence="9">
        <name>Zn(2+)</name>
        <dbReference type="ChEBI" id="CHEBI:29105"/>
    </cofactor>
</comment>
<feature type="compositionally biased region" description="Basic and acidic residues" evidence="10">
    <location>
        <begin position="320"/>
        <end position="337"/>
    </location>
</feature>
<evidence type="ECO:0000313" key="13">
    <source>
        <dbReference type="Proteomes" id="UP001321473"/>
    </source>
</evidence>
<feature type="region of interest" description="Disordered" evidence="10">
    <location>
        <begin position="296"/>
        <end position="593"/>
    </location>
</feature>
<organism evidence="12 13">
    <name type="scientific">Amblyomma americanum</name>
    <name type="common">Lone star tick</name>
    <dbReference type="NCBI Taxonomy" id="6943"/>
    <lineage>
        <taxon>Eukaryota</taxon>
        <taxon>Metazoa</taxon>
        <taxon>Ecdysozoa</taxon>
        <taxon>Arthropoda</taxon>
        <taxon>Chelicerata</taxon>
        <taxon>Arachnida</taxon>
        <taxon>Acari</taxon>
        <taxon>Parasitiformes</taxon>
        <taxon>Ixodida</taxon>
        <taxon>Ixodoidea</taxon>
        <taxon>Ixodidae</taxon>
        <taxon>Amblyomminae</taxon>
        <taxon>Amblyomma</taxon>
    </lineage>
</organism>
<dbReference type="CDD" id="cd00326">
    <property type="entry name" value="alpha_CA"/>
    <property type="match status" value="1"/>
</dbReference>
<accession>A0AAQ4DHM2</accession>
<comment type="catalytic activity">
    <reaction evidence="8 9">
        <text>hydrogencarbonate + H(+) = CO2 + H2O</text>
        <dbReference type="Rhea" id="RHEA:10748"/>
        <dbReference type="ChEBI" id="CHEBI:15377"/>
        <dbReference type="ChEBI" id="CHEBI:15378"/>
        <dbReference type="ChEBI" id="CHEBI:16526"/>
        <dbReference type="ChEBI" id="CHEBI:17544"/>
        <dbReference type="EC" id="4.2.1.1"/>
    </reaction>
</comment>
<dbReference type="Pfam" id="PF00194">
    <property type="entry name" value="Carb_anhydrase"/>
    <property type="match status" value="1"/>
</dbReference>
<evidence type="ECO:0000313" key="12">
    <source>
        <dbReference type="EMBL" id="KAK8761962.1"/>
    </source>
</evidence>
<evidence type="ECO:0000256" key="2">
    <source>
        <dbReference type="ARBA" id="ARBA00010718"/>
    </source>
</evidence>
<evidence type="ECO:0000256" key="8">
    <source>
        <dbReference type="ARBA" id="ARBA00048348"/>
    </source>
</evidence>
<evidence type="ECO:0000256" key="6">
    <source>
        <dbReference type="ARBA" id="ARBA00023180"/>
    </source>
</evidence>
<keyword evidence="5 9" id="KW-0862">Zinc</keyword>
<dbReference type="InterPro" id="IPR018338">
    <property type="entry name" value="Carbonic_anhydrase_a-class_CS"/>
</dbReference>
<name>A0AAQ4DHM2_AMBAM</name>
<dbReference type="InterPro" id="IPR023561">
    <property type="entry name" value="Carbonic_anhydrase_a-class"/>
</dbReference>
<dbReference type="GO" id="GO:0004089">
    <property type="term" value="F:carbonate dehydratase activity"/>
    <property type="evidence" value="ECO:0007669"/>
    <property type="project" value="UniProtKB-UniRule"/>
</dbReference>
<keyword evidence="6" id="KW-0325">Glycoprotein</keyword>
<comment type="similarity">
    <text evidence="2 9">Belongs to the alpha-carbonic anhydrase family.</text>
</comment>
<evidence type="ECO:0000256" key="9">
    <source>
        <dbReference type="RuleBase" id="RU367011"/>
    </source>
</evidence>
<dbReference type="AlphaFoldDB" id="A0AAQ4DHM2"/>
<evidence type="ECO:0000256" key="5">
    <source>
        <dbReference type="ARBA" id="ARBA00022833"/>
    </source>
</evidence>
<reference evidence="12 13" key="1">
    <citation type="journal article" date="2023" name="Arcadia Sci">
        <title>De novo assembly of a long-read Amblyomma americanum tick genome.</title>
        <authorList>
            <person name="Chou S."/>
            <person name="Poskanzer K.E."/>
            <person name="Rollins M."/>
            <person name="Thuy-Boun P.S."/>
        </authorList>
    </citation>
    <scope>NUCLEOTIDE SEQUENCE [LARGE SCALE GENOMIC DNA]</scope>
    <source>
        <strain evidence="12">F_SG_1</strain>
        <tissue evidence="12">Salivary glands</tissue>
    </source>
</reference>
<dbReference type="EC" id="4.2.1.1" evidence="3 9"/>
<dbReference type="PROSITE" id="PS00162">
    <property type="entry name" value="ALPHA_CA_1"/>
    <property type="match status" value="1"/>
</dbReference>
<evidence type="ECO:0000256" key="1">
    <source>
        <dbReference type="ARBA" id="ARBA00002904"/>
    </source>
</evidence>
<evidence type="ECO:0000256" key="4">
    <source>
        <dbReference type="ARBA" id="ARBA00022723"/>
    </source>
</evidence>